<organism evidence="2 3">
    <name type="scientific">Candidatus Bodocaedibacter vickermanii</name>
    <dbReference type="NCBI Taxonomy" id="2741701"/>
    <lineage>
        <taxon>Bacteria</taxon>
        <taxon>Pseudomonadati</taxon>
        <taxon>Pseudomonadota</taxon>
        <taxon>Alphaproteobacteria</taxon>
        <taxon>Holosporales</taxon>
        <taxon>Candidatus Paracaedibacteraceae</taxon>
        <taxon>Candidatus Bodocaedibacter</taxon>
    </lineage>
</organism>
<dbReference type="AlphaFoldDB" id="A0A7L9RSG6"/>
<proteinExistence type="predicted"/>
<feature type="region of interest" description="Disordered" evidence="1">
    <location>
        <begin position="47"/>
        <end position="69"/>
    </location>
</feature>
<accession>A0A7L9RSG6</accession>
<protein>
    <submittedName>
        <fullName evidence="2">Uncharacterized protein</fullName>
    </submittedName>
</protein>
<dbReference type="KEGG" id="pbal:CPBP_00245"/>
<feature type="compositionally biased region" description="Polar residues" evidence="1">
    <location>
        <begin position="55"/>
        <end position="69"/>
    </location>
</feature>
<dbReference type="Proteomes" id="UP000594001">
    <property type="component" value="Chromosome"/>
</dbReference>
<evidence type="ECO:0000313" key="3">
    <source>
        <dbReference type="Proteomes" id="UP000594001"/>
    </source>
</evidence>
<dbReference type="EMBL" id="CP054719">
    <property type="protein sequence ID" value="QOL19489.1"/>
    <property type="molecule type" value="Genomic_DNA"/>
</dbReference>
<name>A0A7L9RSG6_9PROT</name>
<evidence type="ECO:0000256" key="1">
    <source>
        <dbReference type="SAM" id="MobiDB-lite"/>
    </source>
</evidence>
<gene>
    <name evidence="2" type="ORF">CPBP_00245</name>
</gene>
<sequence length="69" mass="7422">MNTFNNIIRGAGLTACVLLLAVQMGGCSSKCPCSNKGIHRPKPVVKIDNPVAEPQQKNEQKTNLSVTEK</sequence>
<evidence type="ECO:0000313" key="2">
    <source>
        <dbReference type="EMBL" id="QOL19489.1"/>
    </source>
</evidence>
<reference evidence="2 3" key="1">
    <citation type="submission" date="2020-06" db="EMBL/GenBank/DDBJ databases">
        <title>The endosymbiont of the kinetoplastid Bodo saltans is a Paracaedibacter-like alpha-proteobacterium possessing a putative toxin-antitoxin system.</title>
        <authorList>
            <person name="Midha S."/>
            <person name="Rigden D.J."/>
            <person name="Siozios S."/>
            <person name="Hurst G.D.D."/>
            <person name="Jackson A.P."/>
        </authorList>
    </citation>
    <scope>NUCLEOTIDE SEQUENCE [LARGE SCALE GENOMIC DNA]</scope>
    <source>
        <strain evidence="2">Lake Konstanz</strain>
    </source>
</reference>
<keyword evidence="3" id="KW-1185">Reference proteome</keyword>